<reference evidence="2" key="1">
    <citation type="submission" date="2018-02" db="EMBL/GenBank/DDBJ databases">
        <title>Rhizophora mucronata_Transcriptome.</title>
        <authorList>
            <person name="Meera S.P."/>
            <person name="Sreeshan A."/>
            <person name="Augustine A."/>
        </authorList>
    </citation>
    <scope>NUCLEOTIDE SEQUENCE</scope>
    <source>
        <tissue evidence="2">Leaf</tissue>
    </source>
</reference>
<dbReference type="AlphaFoldDB" id="A0A2P2NP56"/>
<evidence type="ECO:0000313" key="2">
    <source>
        <dbReference type="EMBL" id="MBX44221.1"/>
    </source>
</evidence>
<dbReference type="EMBL" id="GGEC01063737">
    <property type="protein sequence ID" value="MBX44221.1"/>
    <property type="molecule type" value="Transcribed_RNA"/>
</dbReference>
<keyword evidence="1" id="KW-1133">Transmembrane helix</keyword>
<sequence>MFFFFRFWILYQYRCFIFYTMFSFNTLFFSEIAQLRL</sequence>
<protein>
    <submittedName>
        <fullName evidence="2">Uncharacterized protein</fullName>
    </submittedName>
</protein>
<keyword evidence="1" id="KW-0472">Membrane</keyword>
<evidence type="ECO:0000256" key="1">
    <source>
        <dbReference type="SAM" id="Phobius"/>
    </source>
</evidence>
<proteinExistence type="predicted"/>
<accession>A0A2P2NP56</accession>
<feature type="transmembrane region" description="Helical" evidence="1">
    <location>
        <begin position="6"/>
        <end position="29"/>
    </location>
</feature>
<keyword evidence="1" id="KW-0812">Transmembrane</keyword>
<name>A0A2P2NP56_RHIMU</name>
<organism evidence="2">
    <name type="scientific">Rhizophora mucronata</name>
    <name type="common">Asiatic mangrove</name>
    <dbReference type="NCBI Taxonomy" id="61149"/>
    <lineage>
        <taxon>Eukaryota</taxon>
        <taxon>Viridiplantae</taxon>
        <taxon>Streptophyta</taxon>
        <taxon>Embryophyta</taxon>
        <taxon>Tracheophyta</taxon>
        <taxon>Spermatophyta</taxon>
        <taxon>Magnoliopsida</taxon>
        <taxon>eudicotyledons</taxon>
        <taxon>Gunneridae</taxon>
        <taxon>Pentapetalae</taxon>
        <taxon>rosids</taxon>
        <taxon>fabids</taxon>
        <taxon>Malpighiales</taxon>
        <taxon>Rhizophoraceae</taxon>
        <taxon>Rhizophora</taxon>
    </lineage>
</organism>